<protein>
    <submittedName>
        <fullName evidence="2">Uncharacterized protein</fullName>
    </submittedName>
</protein>
<evidence type="ECO:0000313" key="2">
    <source>
        <dbReference type="EMBL" id="MBE4906504.1"/>
    </source>
</evidence>
<evidence type="ECO:0000256" key="1">
    <source>
        <dbReference type="SAM" id="MobiDB-lite"/>
    </source>
</evidence>
<dbReference type="EMBL" id="JADCLJ010000002">
    <property type="protein sequence ID" value="MBE4906504.1"/>
    <property type="molecule type" value="Genomic_DNA"/>
</dbReference>
<keyword evidence="3" id="KW-1185">Reference proteome</keyword>
<feature type="compositionally biased region" description="Basic and acidic residues" evidence="1">
    <location>
        <begin position="1"/>
        <end position="21"/>
    </location>
</feature>
<accession>A0ABR9QDD0</accession>
<sequence length="112" mass="13007">MEHDNKKIEKVDVASHAKEKPTNQIAVQHASSGNNEAKATVIQYNLNTTSDHIYSMIMLYMTSLLQQRTHSASSKEFEEKVEKVEKWIEELIDEEKAFRKRVLEELSKQKTD</sequence>
<gene>
    <name evidence="2" type="ORF">IMZ08_00345</name>
</gene>
<dbReference type="Proteomes" id="UP001516662">
    <property type="component" value="Unassembled WGS sequence"/>
</dbReference>
<name>A0ABR9QDD0_9BACI</name>
<evidence type="ECO:0000313" key="3">
    <source>
        <dbReference type="Proteomes" id="UP001516662"/>
    </source>
</evidence>
<feature type="region of interest" description="Disordered" evidence="1">
    <location>
        <begin position="1"/>
        <end position="36"/>
    </location>
</feature>
<reference evidence="2 3" key="1">
    <citation type="submission" date="2020-10" db="EMBL/GenBank/DDBJ databases">
        <title>Bacillus sp. HD4P25, an endophyte from a halophyte.</title>
        <authorList>
            <person name="Sun J.-Q."/>
        </authorList>
    </citation>
    <scope>NUCLEOTIDE SEQUENCE [LARGE SCALE GENOMIC DNA]</scope>
    <source>
        <strain evidence="2 3">YIM 93174</strain>
    </source>
</reference>
<proteinExistence type="predicted"/>
<comment type="caution">
    <text evidence="2">The sequence shown here is derived from an EMBL/GenBank/DDBJ whole genome shotgun (WGS) entry which is preliminary data.</text>
</comment>
<dbReference type="RefSeq" id="WP_193534024.1">
    <property type="nucleotide sequence ID" value="NZ_JADCLJ010000002.1"/>
</dbReference>
<organism evidence="2 3">
    <name type="scientific">Litchfieldia luteola</name>
    <dbReference type="NCBI Taxonomy" id="682179"/>
    <lineage>
        <taxon>Bacteria</taxon>
        <taxon>Bacillati</taxon>
        <taxon>Bacillota</taxon>
        <taxon>Bacilli</taxon>
        <taxon>Bacillales</taxon>
        <taxon>Bacillaceae</taxon>
        <taxon>Litchfieldia</taxon>
    </lineage>
</organism>
<feature type="compositionally biased region" description="Polar residues" evidence="1">
    <location>
        <begin position="22"/>
        <end position="36"/>
    </location>
</feature>